<name>A0A6I3SG42_HELMO</name>
<dbReference type="AlphaFoldDB" id="A0A6I3SG42"/>
<reference evidence="1 2" key="1">
    <citation type="submission" date="2019-11" db="EMBL/GenBank/DDBJ databases">
        <title>Whole-genome sequence of a the green, strictly anaerobic photosynthetic bacterium Heliobacillus mobilis DSM 6151.</title>
        <authorList>
            <person name="Kyndt J.A."/>
            <person name="Meyer T.E."/>
        </authorList>
    </citation>
    <scope>NUCLEOTIDE SEQUENCE [LARGE SCALE GENOMIC DNA]</scope>
    <source>
        <strain evidence="1 2">DSM 6151</strain>
    </source>
</reference>
<dbReference type="OrthoDB" id="2989119at2"/>
<comment type="caution">
    <text evidence="1">The sequence shown here is derived from an EMBL/GenBank/DDBJ whole genome shotgun (WGS) entry which is preliminary data.</text>
</comment>
<dbReference type="RefSeq" id="WP_155474808.1">
    <property type="nucleotide sequence ID" value="NZ_WNKU01000001.1"/>
</dbReference>
<dbReference type="Proteomes" id="UP000430670">
    <property type="component" value="Unassembled WGS sequence"/>
</dbReference>
<dbReference type="EMBL" id="WNKU01000001">
    <property type="protein sequence ID" value="MTV47734.1"/>
    <property type="molecule type" value="Genomic_DNA"/>
</dbReference>
<gene>
    <name evidence="1" type="ORF">GJ688_01895</name>
</gene>
<proteinExistence type="predicted"/>
<evidence type="ECO:0000313" key="1">
    <source>
        <dbReference type="EMBL" id="MTV47734.1"/>
    </source>
</evidence>
<accession>A0A6I3SG42</accession>
<evidence type="ECO:0000313" key="2">
    <source>
        <dbReference type="Proteomes" id="UP000430670"/>
    </source>
</evidence>
<protein>
    <submittedName>
        <fullName evidence="1">Uncharacterized protein</fullName>
    </submittedName>
</protein>
<organism evidence="1 2">
    <name type="scientific">Heliobacterium mobile</name>
    <name type="common">Heliobacillus mobilis</name>
    <dbReference type="NCBI Taxonomy" id="28064"/>
    <lineage>
        <taxon>Bacteria</taxon>
        <taxon>Bacillati</taxon>
        <taxon>Bacillota</taxon>
        <taxon>Clostridia</taxon>
        <taxon>Eubacteriales</taxon>
        <taxon>Heliobacteriaceae</taxon>
        <taxon>Heliobacterium</taxon>
    </lineage>
</organism>
<keyword evidence="2" id="KW-1185">Reference proteome</keyword>
<sequence>MAVAEQALTQMQDFQLLQKQLEAVKKQNIAVLGDGQVFVKRTANGMIRSVKGSVTLSEQSGDIAYIYPKTMTTSKGFNKANQIAGLSIITPEKLQLPNGDIVVNPFPMVEPRSGSIGKVWVKKMAIGYSPTGVLVVTSATLLYDVRMYFVQDVLKKVGKVAAAGTLTMEFGLNIVKETEYGIFVDSGDPKRPQAFIRIDDSGLGILIELSHPDIIKAVETYVQKKLFAERNAQSIAERLVMSKHPALSNIAYVEATGPDKAKVAKVPVVGFVHDFNQDQLLDIAKQAEQGGEIVVNGQKAQVIDAGVIEASAEEMMAERDDEEVVHEAQVVDATVTPVPDAQPVKPVTQFSTGGGLW</sequence>